<evidence type="ECO:0000313" key="1">
    <source>
        <dbReference type="EMBL" id="TNC14306.1"/>
    </source>
</evidence>
<organism evidence="1 2">
    <name type="scientific">Methylobacterium terricola</name>
    <dbReference type="NCBI Taxonomy" id="2583531"/>
    <lineage>
        <taxon>Bacteria</taxon>
        <taxon>Pseudomonadati</taxon>
        <taxon>Pseudomonadota</taxon>
        <taxon>Alphaproteobacteria</taxon>
        <taxon>Hyphomicrobiales</taxon>
        <taxon>Methylobacteriaceae</taxon>
        <taxon>Methylobacterium</taxon>
    </lineage>
</organism>
<accession>A0A5C4LM38</accession>
<dbReference type="EMBL" id="VDDA01000003">
    <property type="protein sequence ID" value="TNC14306.1"/>
    <property type="molecule type" value="Genomic_DNA"/>
</dbReference>
<reference evidence="1 2" key="1">
    <citation type="submission" date="2019-06" db="EMBL/GenBank/DDBJ databases">
        <title>Genome of Methylobacterium sp. 17Sr1-39.</title>
        <authorList>
            <person name="Seo T."/>
        </authorList>
    </citation>
    <scope>NUCLEOTIDE SEQUENCE [LARGE SCALE GENOMIC DNA]</scope>
    <source>
        <strain evidence="1 2">17Sr1-39</strain>
    </source>
</reference>
<dbReference type="RefSeq" id="WP_139035276.1">
    <property type="nucleotide sequence ID" value="NZ_VDDA01000003.1"/>
</dbReference>
<dbReference type="AlphaFoldDB" id="A0A5C4LM38"/>
<proteinExistence type="predicted"/>
<evidence type="ECO:0000313" key="2">
    <source>
        <dbReference type="Proteomes" id="UP000305267"/>
    </source>
</evidence>
<gene>
    <name evidence="1" type="ORF">FF100_09035</name>
</gene>
<name>A0A5C4LM38_9HYPH</name>
<keyword evidence="2" id="KW-1185">Reference proteome</keyword>
<comment type="caution">
    <text evidence="1">The sequence shown here is derived from an EMBL/GenBank/DDBJ whole genome shotgun (WGS) entry which is preliminary data.</text>
</comment>
<sequence>MSPASPVPGSLSERYTRFADNEARGRSPLYEALARGTAQDAEVIGFLSALPPAKQQPNLLFAAVRSLEGVPEDFSDFKRRLLGNAEEIRSLMLSRSTQTNEPARCALLLPILAQLPQPLALIEVGASAGLCLLPDFYGYDFGTGIIRPEVGDGTFPVFRCAASPETPIPTRMPRIAWRAGLDLNPLDAADSEQSSWLETLVWPERTERLDGLRGALRVAAARKPRVVAGSLTSGAMAALCREAPADATLVVFHTAVLAYVSDHDERRAFADTVTPLCSYWICNESPRVMPDLSTGIDQPGSPGRFLMSVNRNPVAWTEPHGAAIEWIAPEATRP</sequence>
<dbReference type="Proteomes" id="UP000305267">
    <property type="component" value="Unassembled WGS sequence"/>
</dbReference>
<protein>
    <submittedName>
        <fullName evidence="1">DUF2332 domain-containing protein</fullName>
    </submittedName>
</protein>
<dbReference type="Pfam" id="PF10094">
    <property type="entry name" value="DUF2332"/>
    <property type="match status" value="1"/>
</dbReference>
<dbReference type="OrthoDB" id="7666987at2"/>
<dbReference type="InterPro" id="IPR011200">
    <property type="entry name" value="UCP012608"/>
</dbReference>